<dbReference type="SMART" id="SM00033">
    <property type="entry name" value="CH"/>
    <property type="match status" value="2"/>
</dbReference>
<dbReference type="AlphaFoldDB" id="A0A4P6XJZ2"/>
<accession>A0A4P6XJZ2</accession>
<keyword evidence="3" id="KW-1185">Reference proteome</keyword>
<reference evidence="3" key="1">
    <citation type="submission" date="2019-03" db="EMBL/GenBank/DDBJ databases">
        <title>Snf2 controls pulcherriminic acid biosynthesis and connects pigmentation and antifungal activity of the yeast Metschnikowia pulcherrima.</title>
        <authorList>
            <person name="Gore-Lloyd D."/>
            <person name="Sumann I."/>
            <person name="Brachmann A.O."/>
            <person name="Schneeberger K."/>
            <person name="Ortiz-Merino R.A."/>
            <person name="Moreno-Beltran M."/>
            <person name="Schlaefli M."/>
            <person name="Kirner P."/>
            <person name="Santos Kron A."/>
            <person name="Wolfe K.H."/>
            <person name="Piel J."/>
            <person name="Ahrens C.H."/>
            <person name="Henk D."/>
            <person name="Freimoser F.M."/>
        </authorList>
    </citation>
    <scope>NUCLEOTIDE SEQUENCE [LARGE SCALE GENOMIC DNA]</scope>
    <source>
        <strain evidence="3">APC 1.2</strain>
    </source>
</reference>
<sequence length="632" mass="71883">MTEPWVLSQQRTMARWVASKTKREIVDISTDLCDGIVLVELINKIVDETKAVSYGPTLLYTKPKFTLQKMENVDDVLKFCRLVLQMNTCNISAEDVVGGNTKLILGLIWSLFIFLLAKMVALKSESKSLCEIKTILLHWLNVVGKSKALPVLHNFNKDWSIQQENRPDLVFAAILDFYVPKLVDYKRIQAGRRLAGLQQIIALADSSLGIPDLAVADDFNVLVPDEKCILFYVLEWYMFFEVRKTDVPVDLILGCRNVLETTISDLSPFFSTILRAVKLKNKYDTKSLRLLNQLNTHLAKVDERLKSLGSLATSNLEKAIDLFCSRIDESRGLQHELNEREECGTIKVPVNCINAILDESIRFKLDVKPAIVYSDFPELQNLLKSLNLELKNVGIPTSYEPLKALSFESLLEKLLLLLKRESELSAQIDSFLEVIFETNVRDIGLLIKFMVESLPLANKNTSQAAQNYVSGLEALLTLKHKTQEYQLVIKQEHTTSDLRVLADSIAFYDLPLTPQTPEESLFFLFRDEVKNEVNQANLTFSDVKKLLSKWMLPLQLSGPELLEFIRLIPVRTYLPRSESHELGINYHLDDSDDSDAIFERVSRTLESKLAGAHDKIYDLSMLVTRMESGFNL</sequence>
<feature type="domain" description="Calponin-homology (CH)" evidence="1">
    <location>
        <begin position="130"/>
        <end position="241"/>
    </location>
</feature>
<dbReference type="PANTHER" id="PTHR11915">
    <property type="entry name" value="SPECTRIN/FILAMIN RELATED CYTOSKELETAL PROTEIN"/>
    <property type="match status" value="1"/>
</dbReference>
<feature type="domain" description="Calponin-homology (CH)" evidence="1">
    <location>
        <begin position="7"/>
        <end position="116"/>
    </location>
</feature>
<organism evidence="2 3">
    <name type="scientific">Metschnikowia aff. pulcherrima</name>
    <dbReference type="NCBI Taxonomy" id="2163413"/>
    <lineage>
        <taxon>Eukaryota</taxon>
        <taxon>Fungi</taxon>
        <taxon>Dikarya</taxon>
        <taxon>Ascomycota</taxon>
        <taxon>Saccharomycotina</taxon>
        <taxon>Pichiomycetes</taxon>
        <taxon>Metschnikowiaceae</taxon>
        <taxon>Metschnikowia</taxon>
    </lineage>
</organism>
<gene>
    <name evidence="2" type="primary">MPUL0A10780</name>
    <name evidence="2" type="ORF">METSCH_A10780</name>
</gene>
<dbReference type="SUPFAM" id="SSF47576">
    <property type="entry name" value="Calponin-homology domain, CH-domain"/>
    <property type="match status" value="1"/>
</dbReference>
<dbReference type="EMBL" id="CP034456">
    <property type="protein sequence ID" value="QBM86436.1"/>
    <property type="molecule type" value="Genomic_DNA"/>
</dbReference>
<dbReference type="PROSITE" id="PS50021">
    <property type="entry name" value="CH"/>
    <property type="match status" value="2"/>
</dbReference>
<dbReference type="InterPro" id="IPR001715">
    <property type="entry name" value="CH_dom"/>
</dbReference>
<evidence type="ECO:0000313" key="3">
    <source>
        <dbReference type="Proteomes" id="UP000292447"/>
    </source>
</evidence>
<dbReference type="Proteomes" id="UP000292447">
    <property type="component" value="Chromosome I"/>
</dbReference>
<dbReference type="GO" id="GO:0007010">
    <property type="term" value="P:cytoskeleton organization"/>
    <property type="evidence" value="ECO:0007669"/>
    <property type="project" value="UniProtKB-ARBA"/>
</dbReference>
<dbReference type="InterPro" id="IPR036872">
    <property type="entry name" value="CH_dom_sf"/>
</dbReference>
<dbReference type="Gene3D" id="1.10.418.10">
    <property type="entry name" value="Calponin-like domain"/>
    <property type="match status" value="2"/>
</dbReference>
<dbReference type="STRING" id="2163413.A0A4P6XJZ2"/>
<proteinExistence type="predicted"/>
<protein>
    <submittedName>
        <fullName evidence="2">Calponin-likey (CH) domain-containing protein</fullName>
    </submittedName>
</protein>
<evidence type="ECO:0000259" key="1">
    <source>
        <dbReference type="PROSITE" id="PS50021"/>
    </source>
</evidence>
<evidence type="ECO:0000313" key="2">
    <source>
        <dbReference type="EMBL" id="QBM86436.1"/>
    </source>
</evidence>
<name>A0A4P6XJZ2_9ASCO</name>
<dbReference type="Pfam" id="PF00307">
    <property type="entry name" value="CH"/>
    <property type="match status" value="1"/>
</dbReference>